<evidence type="ECO:0008006" key="3">
    <source>
        <dbReference type="Google" id="ProtNLM"/>
    </source>
</evidence>
<dbReference type="Pfam" id="PF11279">
    <property type="entry name" value="DUF3080"/>
    <property type="match status" value="1"/>
</dbReference>
<name>A0A0A5I4G9_PHOS4</name>
<reference evidence="1 2" key="1">
    <citation type="submission" date="2014-10" db="EMBL/GenBank/DDBJ databases">
        <title>Genome sequencing of Vibrio sinaloensis T08.</title>
        <authorList>
            <person name="Chan K.-G."/>
            <person name="Mohamad N.I."/>
        </authorList>
    </citation>
    <scope>NUCLEOTIDE SEQUENCE [LARGE SCALE GENOMIC DNA]</scope>
    <source>
        <strain evidence="1 2">T08</strain>
    </source>
</reference>
<comment type="caution">
    <text evidence="1">The sequence shown here is derived from an EMBL/GenBank/DDBJ whole genome shotgun (WGS) entry which is preliminary data.</text>
</comment>
<dbReference type="Proteomes" id="UP000030451">
    <property type="component" value="Unassembled WGS sequence"/>
</dbReference>
<dbReference type="EMBL" id="JRWP01000002">
    <property type="protein sequence ID" value="KGY10639.1"/>
    <property type="molecule type" value="Genomic_DNA"/>
</dbReference>
<dbReference type="RefSeq" id="WP_038186955.1">
    <property type="nucleotide sequence ID" value="NZ_JRWP01000002.1"/>
</dbReference>
<sequence>MRWVVTVLGTVFISGCWWNQHPVDASFSTYTSRISNVQQSPDITLPDNALVALPEKRQLMLEAPDIPFGFLDSYELRKCDLFNLIAEKNSILGKVQDAFRNLDYQTQLVAGLSRCLASPDISEEMKAELKVVLDAKQRQLPAHFNNLVFVSQEMRVQLNGSNWVATNMSSLSAELKQGLQAVSKTHQAISRSQVESSDTVLTDYQEVIEKQPLVGSLSYSMQNASSKLAAITQQLEQYDAAIVCGVGRNDTRFKTLRNVFQLYYVEQLQPYFAKLDRLYLQVSPQLDFVRNANADYTYPIDTLHTEFRKAIADHVNYWKTLFKRCGASPTRN</sequence>
<dbReference type="InterPro" id="IPR021431">
    <property type="entry name" value="DUF3080"/>
</dbReference>
<evidence type="ECO:0000313" key="1">
    <source>
        <dbReference type="EMBL" id="KGY10639.1"/>
    </source>
</evidence>
<evidence type="ECO:0000313" key="2">
    <source>
        <dbReference type="Proteomes" id="UP000030451"/>
    </source>
</evidence>
<gene>
    <name evidence="1" type="ORF">NM06_00850</name>
</gene>
<organism evidence="1 2">
    <name type="scientific">Photobacterium sp. (strain ATCC 43367)</name>
    <dbReference type="NCBI Taxonomy" id="379097"/>
    <lineage>
        <taxon>Bacteria</taxon>
        <taxon>Pseudomonadati</taxon>
        <taxon>Pseudomonadota</taxon>
        <taxon>Gammaproteobacteria</taxon>
        <taxon>Vibrionales</taxon>
        <taxon>Vibrionaceae</taxon>
        <taxon>Vibrio</taxon>
        <taxon>Vibrio oreintalis group</taxon>
    </lineage>
</organism>
<dbReference type="AlphaFoldDB" id="A0A0A5I4G9"/>
<dbReference type="PROSITE" id="PS51257">
    <property type="entry name" value="PROKAR_LIPOPROTEIN"/>
    <property type="match status" value="1"/>
</dbReference>
<dbReference type="OrthoDB" id="5760979at2"/>
<protein>
    <recommendedName>
        <fullName evidence="3">DUF3080 domain-containing protein</fullName>
    </recommendedName>
</protein>
<dbReference type="STRING" id="379097.SE23_10575"/>
<accession>A0A0A5I4G9</accession>
<proteinExistence type="predicted"/>